<reference evidence="1 2" key="1">
    <citation type="journal article" date="2013" name="Genome Announc.">
        <title>Draft Genome Sequence of Arcticibacter svalbardensis Strain MN12-7T, a Member of the Family Sphingobacteriaceae Isolated from an Arctic Soil Sample.</title>
        <authorList>
            <person name="Shivaji S."/>
            <person name="Ara S."/>
            <person name="Prasad S."/>
            <person name="Manasa B.P."/>
            <person name="Begum Z."/>
            <person name="Singh A."/>
            <person name="Kumar Pinnaka A."/>
        </authorList>
    </citation>
    <scope>NUCLEOTIDE SEQUENCE [LARGE SCALE GENOMIC DNA]</scope>
    <source>
        <strain evidence="1 2">MN12-7</strain>
    </source>
</reference>
<proteinExistence type="predicted"/>
<dbReference type="STRING" id="1150600.ADIARSV_0150"/>
<dbReference type="EMBL" id="AQPN01000002">
    <property type="protein sequence ID" value="EOR96727.1"/>
    <property type="molecule type" value="Genomic_DNA"/>
</dbReference>
<name>R9GY48_9SPHI</name>
<evidence type="ECO:0000313" key="1">
    <source>
        <dbReference type="EMBL" id="EOR96727.1"/>
    </source>
</evidence>
<gene>
    <name evidence="1" type="ORF">ADIARSV_0150</name>
</gene>
<dbReference type="AlphaFoldDB" id="R9GY48"/>
<sequence>MTIQQNKTDLIKTLLSLIDGSIAPDDLRPKTLTICIGYLKDNVYLINQKEVSEEVFDLQSNRQPAEQHSISYGKFTKQFNN</sequence>
<comment type="caution">
    <text evidence="1">The sequence shown here is derived from an EMBL/GenBank/DDBJ whole genome shotgun (WGS) entry which is preliminary data.</text>
</comment>
<dbReference type="Proteomes" id="UP000014174">
    <property type="component" value="Unassembled WGS sequence"/>
</dbReference>
<accession>R9GY48</accession>
<evidence type="ECO:0000313" key="2">
    <source>
        <dbReference type="Proteomes" id="UP000014174"/>
    </source>
</evidence>
<organism evidence="1 2">
    <name type="scientific">Arcticibacter svalbardensis MN12-7</name>
    <dbReference type="NCBI Taxonomy" id="1150600"/>
    <lineage>
        <taxon>Bacteria</taxon>
        <taxon>Pseudomonadati</taxon>
        <taxon>Bacteroidota</taxon>
        <taxon>Sphingobacteriia</taxon>
        <taxon>Sphingobacteriales</taxon>
        <taxon>Sphingobacteriaceae</taxon>
        <taxon>Arcticibacter</taxon>
    </lineage>
</organism>
<keyword evidence="2" id="KW-1185">Reference proteome</keyword>
<protein>
    <submittedName>
        <fullName evidence="1">Uncharacterized protein</fullName>
    </submittedName>
</protein>
<dbReference type="RefSeq" id="WP_016193407.1">
    <property type="nucleotide sequence ID" value="NZ_AQPN01000002.1"/>
</dbReference>